<gene>
    <name evidence="2" type="ORF">AKJ29_15225</name>
</gene>
<evidence type="ECO:0000256" key="1">
    <source>
        <dbReference type="SAM" id="MobiDB-lite"/>
    </source>
</evidence>
<proteinExistence type="predicted"/>
<evidence type="ECO:0000313" key="3">
    <source>
        <dbReference type="Proteomes" id="UP000050471"/>
    </source>
</evidence>
<accession>A0A0P7KJW0</accession>
<name>A0A0P7KJW0_9RHOB</name>
<reference evidence="2 3" key="1">
    <citation type="submission" date="2015-09" db="EMBL/GenBank/DDBJ databases">
        <title>Draft genome sequence of Aliiroseovarius crassostreae CV919-312TSm, the causative agent of Roseovarius Oyster Disease (formerly Juvenile Oyster Disease).</title>
        <authorList>
            <person name="Kessner L."/>
            <person name="Spinard E."/>
            <person name="Nelson D."/>
        </authorList>
    </citation>
    <scope>NUCLEOTIDE SEQUENCE [LARGE SCALE GENOMIC DNA]</scope>
    <source>
        <strain evidence="2 3">CV919-312</strain>
    </source>
</reference>
<sequence length="98" mass="10799">MNLDDGTVDHRVFEIRTGSQSLEHSIKSVSLDPAAKPLEHRIPIAKITRRVTPLRTGSNHPKDGLHEQTRVAPGLAGVCRFAKAMRLNDRPLGVVQSE</sequence>
<dbReference type="EMBL" id="LKBA01000004">
    <property type="protein sequence ID" value="KPN64013.1"/>
    <property type="molecule type" value="Genomic_DNA"/>
</dbReference>
<dbReference type="Proteomes" id="UP000050471">
    <property type="component" value="Unassembled WGS sequence"/>
</dbReference>
<dbReference type="AlphaFoldDB" id="A0A0P7KJW0"/>
<organism evidence="2 3">
    <name type="scientific">Aliiroseovarius crassostreae</name>
    <dbReference type="NCBI Taxonomy" id="154981"/>
    <lineage>
        <taxon>Bacteria</taxon>
        <taxon>Pseudomonadati</taxon>
        <taxon>Pseudomonadota</taxon>
        <taxon>Alphaproteobacteria</taxon>
        <taxon>Rhodobacterales</taxon>
        <taxon>Paracoccaceae</taxon>
        <taxon>Aliiroseovarius</taxon>
    </lineage>
</organism>
<comment type="caution">
    <text evidence="2">The sequence shown here is derived from an EMBL/GenBank/DDBJ whole genome shotgun (WGS) entry which is preliminary data.</text>
</comment>
<keyword evidence="3" id="KW-1185">Reference proteome</keyword>
<protein>
    <submittedName>
        <fullName evidence="2">Uncharacterized protein</fullName>
    </submittedName>
</protein>
<dbReference type="STRING" id="154981.AKJ29_15225"/>
<feature type="compositionally biased region" description="Basic and acidic residues" evidence="1">
    <location>
        <begin position="60"/>
        <end position="69"/>
    </location>
</feature>
<evidence type="ECO:0000313" key="2">
    <source>
        <dbReference type="EMBL" id="KPN64013.1"/>
    </source>
</evidence>
<feature type="region of interest" description="Disordered" evidence="1">
    <location>
        <begin position="50"/>
        <end position="69"/>
    </location>
</feature>